<protein>
    <submittedName>
        <fullName evidence="2">PilZ domain-containing protein</fullName>
    </submittedName>
</protein>
<dbReference type="EMBL" id="DSZU01000063">
    <property type="protein sequence ID" value="HGV55169.1"/>
    <property type="molecule type" value="Genomic_DNA"/>
</dbReference>
<accession>A0A832GQ82</accession>
<organism evidence="2">
    <name type="scientific">Caldimicrobium thiodismutans</name>
    <dbReference type="NCBI Taxonomy" id="1653476"/>
    <lineage>
        <taxon>Bacteria</taxon>
        <taxon>Pseudomonadati</taxon>
        <taxon>Thermodesulfobacteriota</taxon>
        <taxon>Thermodesulfobacteria</taxon>
        <taxon>Thermodesulfobacteriales</taxon>
        <taxon>Thermodesulfobacteriaceae</taxon>
        <taxon>Caldimicrobium</taxon>
    </lineage>
</organism>
<reference evidence="2" key="1">
    <citation type="journal article" date="2020" name="mSystems">
        <title>Genome- and Community-Level Interaction Insights into Carbon Utilization and Element Cycling Functions of Hydrothermarchaeota in Hydrothermal Sediment.</title>
        <authorList>
            <person name="Zhou Z."/>
            <person name="Liu Y."/>
            <person name="Xu W."/>
            <person name="Pan J."/>
            <person name="Luo Z.H."/>
            <person name="Li M."/>
        </authorList>
    </citation>
    <scope>NUCLEOTIDE SEQUENCE [LARGE SCALE GENOMIC DNA]</scope>
    <source>
        <strain evidence="2">SpSt-605</strain>
    </source>
</reference>
<dbReference type="Gene3D" id="2.40.10.220">
    <property type="entry name" value="predicted glycosyltransferase like domains"/>
    <property type="match status" value="1"/>
</dbReference>
<feature type="domain" description="PilZ" evidence="1">
    <location>
        <begin position="3"/>
        <end position="89"/>
    </location>
</feature>
<name>A0A832GQ82_9BACT</name>
<comment type="caution">
    <text evidence="2">The sequence shown here is derived from an EMBL/GenBank/DDBJ whole genome shotgun (WGS) entry which is preliminary data.</text>
</comment>
<dbReference type="SUPFAM" id="SSF141371">
    <property type="entry name" value="PilZ domain-like"/>
    <property type="match status" value="1"/>
</dbReference>
<evidence type="ECO:0000259" key="1">
    <source>
        <dbReference type="Pfam" id="PF07238"/>
    </source>
</evidence>
<proteinExistence type="predicted"/>
<sequence>MIDRRKFPRFFTKIKAHFPGDSQGYPVENVSWKGLFIKTDKPFSPEKRFIFFELELPEIGKIPVYGYIVHFGTPEEPGLGIEIVEIDKNLTPVWGLYIKALNFIQEAKEEYERITREFTKQE</sequence>
<dbReference type="InterPro" id="IPR009875">
    <property type="entry name" value="PilZ_domain"/>
</dbReference>
<dbReference type="Pfam" id="PF07238">
    <property type="entry name" value="PilZ"/>
    <property type="match status" value="1"/>
</dbReference>
<dbReference type="AlphaFoldDB" id="A0A832GQ82"/>
<evidence type="ECO:0000313" key="2">
    <source>
        <dbReference type="EMBL" id="HGV55169.1"/>
    </source>
</evidence>
<gene>
    <name evidence="2" type="ORF">ENT73_03680</name>
</gene>
<dbReference type="GO" id="GO:0035438">
    <property type="term" value="F:cyclic-di-GMP binding"/>
    <property type="evidence" value="ECO:0007669"/>
    <property type="project" value="InterPro"/>
</dbReference>